<dbReference type="InterPro" id="IPR000805">
    <property type="entry name" value="Glyco_hydro_26"/>
</dbReference>
<evidence type="ECO:0000256" key="5">
    <source>
        <dbReference type="SAM" id="SignalP"/>
    </source>
</evidence>
<feature type="active site" description="Nucleophile" evidence="4">
    <location>
        <position position="273"/>
    </location>
</feature>
<dbReference type="RefSeq" id="WP_305997245.1">
    <property type="nucleotide sequence ID" value="NZ_JAVALS010000011.1"/>
</dbReference>
<feature type="active site" description="Proton donor" evidence="4">
    <location>
        <position position="163"/>
    </location>
</feature>
<dbReference type="Pfam" id="PF02156">
    <property type="entry name" value="Glyco_hydro_26"/>
    <property type="match status" value="1"/>
</dbReference>
<dbReference type="PANTHER" id="PTHR40079:SF4">
    <property type="entry name" value="GH26 DOMAIN-CONTAINING PROTEIN-RELATED"/>
    <property type="match status" value="1"/>
</dbReference>
<dbReference type="Gene3D" id="3.20.20.80">
    <property type="entry name" value="Glycosidases"/>
    <property type="match status" value="1"/>
</dbReference>
<dbReference type="PANTHER" id="PTHR40079">
    <property type="entry name" value="MANNAN ENDO-1,4-BETA-MANNOSIDASE E-RELATED"/>
    <property type="match status" value="1"/>
</dbReference>
<dbReference type="InterPro" id="IPR006311">
    <property type="entry name" value="TAT_signal"/>
</dbReference>
<comment type="similarity">
    <text evidence="1 4">Belongs to the glycosyl hydrolase 26 family.</text>
</comment>
<dbReference type="GO" id="GO:0016787">
    <property type="term" value="F:hydrolase activity"/>
    <property type="evidence" value="ECO:0007669"/>
    <property type="project" value="UniProtKB-KW"/>
</dbReference>
<keyword evidence="2 4" id="KW-0378">Hydrolase</keyword>
<feature type="domain" description="GH26" evidence="6">
    <location>
        <begin position="35"/>
        <end position="336"/>
    </location>
</feature>
<evidence type="ECO:0000256" key="1">
    <source>
        <dbReference type="ARBA" id="ARBA00007754"/>
    </source>
</evidence>
<dbReference type="InterPro" id="IPR017853">
    <property type="entry name" value="GH"/>
</dbReference>
<dbReference type="PROSITE" id="PS51764">
    <property type="entry name" value="GH26"/>
    <property type="match status" value="1"/>
</dbReference>
<dbReference type="PROSITE" id="PS51318">
    <property type="entry name" value="TAT"/>
    <property type="match status" value="1"/>
</dbReference>
<protein>
    <submittedName>
        <fullName evidence="7">Glycosyl hydrolase</fullName>
    </submittedName>
</protein>
<name>A0ABT9IRI7_9MICC</name>
<sequence length="336" mass="35471">MSHAHSLRSTASGRTTPAALSRRALLGSLGAAGLAATFTAFAPTAAQAATSTKRLTFGVANPGGPLDSSYLSSLTSLVGEAPRLLEFYKDFRQPAPVSEISAALNAGARPVITWEPWAADGGLTQPGYSMASIAAGAFDGYLNSWASALAPYGDSVSIRFAHEMNGNWYPWCPGVNGTTAADYVAAWRHVWAVLAAGGATPRWIWSVNDPYPGSVPLDQVYPGNDVVTELALDSYNFGTSQSWSTWKTPSQVFAPGLSALRALGTGKSILVSETASSELGGSKPNWIRDGIAYLDAQADVSGFIWFDFLKETDWRINSSTASSTAFRKALASRSTV</sequence>
<feature type="signal peptide" evidence="5">
    <location>
        <begin position="1"/>
        <end position="48"/>
    </location>
</feature>
<keyword evidence="3 4" id="KW-0326">Glycosidase</keyword>
<evidence type="ECO:0000313" key="8">
    <source>
        <dbReference type="Proteomes" id="UP001232725"/>
    </source>
</evidence>
<evidence type="ECO:0000313" key="7">
    <source>
        <dbReference type="EMBL" id="MDP5228197.1"/>
    </source>
</evidence>
<evidence type="ECO:0000256" key="4">
    <source>
        <dbReference type="PROSITE-ProRule" id="PRU01100"/>
    </source>
</evidence>
<evidence type="ECO:0000259" key="6">
    <source>
        <dbReference type="PROSITE" id="PS51764"/>
    </source>
</evidence>
<dbReference type="InterPro" id="IPR022790">
    <property type="entry name" value="GH26_dom"/>
</dbReference>
<reference evidence="7 8" key="1">
    <citation type="submission" date="2023-08" db="EMBL/GenBank/DDBJ databases">
        <title>Arthrobacter horti sp. nov., isolated from forest soil.</title>
        <authorList>
            <person name="Park M."/>
        </authorList>
    </citation>
    <scope>NUCLEOTIDE SEQUENCE [LARGE SCALE GENOMIC DNA]</scope>
    <source>
        <strain evidence="7 8">YJM1</strain>
    </source>
</reference>
<keyword evidence="8" id="KW-1185">Reference proteome</keyword>
<keyword evidence="5" id="KW-0732">Signal</keyword>
<evidence type="ECO:0000256" key="3">
    <source>
        <dbReference type="ARBA" id="ARBA00023295"/>
    </source>
</evidence>
<feature type="chain" id="PRO_5045527528" evidence="5">
    <location>
        <begin position="49"/>
        <end position="336"/>
    </location>
</feature>
<evidence type="ECO:0000256" key="2">
    <source>
        <dbReference type="ARBA" id="ARBA00022801"/>
    </source>
</evidence>
<proteinExistence type="inferred from homology"/>
<dbReference type="SUPFAM" id="SSF51445">
    <property type="entry name" value="(Trans)glycosidases"/>
    <property type="match status" value="1"/>
</dbReference>
<accession>A0ABT9IRI7</accession>
<gene>
    <name evidence="7" type="ORF">Q9R02_13610</name>
</gene>
<dbReference type="Proteomes" id="UP001232725">
    <property type="component" value="Unassembled WGS sequence"/>
</dbReference>
<organism evidence="7 8">
    <name type="scientific">Arthrobacter horti</name>
    <dbReference type="NCBI Taxonomy" id="3068273"/>
    <lineage>
        <taxon>Bacteria</taxon>
        <taxon>Bacillati</taxon>
        <taxon>Actinomycetota</taxon>
        <taxon>Actinomycetes</taxon>
        <taxon>Micrococcales</taxon>
        <taxon>Micrococcaceae</taxon>
        <taxon>Arthrobacter</taxon>
    </lineage>
</organism>
<comment type="caution">
    <text evidence="7">The sequence shown here is derived from an EMBL/GenBank/DDBJ whole genome shotgun (WGS) entry which is preliminary data.</text>
</comment>
<dbReference type="EMBL" id="JAVALS010000011">
    <property type="protein sequence ID" value="MDP5228197.1"/>
    <property type="molecule type" value="Genomic_DNA"/>
</dbReference>